<evidence type="ECO:0000313" key="3">
    <source>
        <dbReference type="Proteomes" id="UP000295626"/>
    </source>
</evidence>
<protein>
    <recommendedName>
        <fullName evidence="4">Tight adherence protein B</fullName>
    </recommendedName>
</protein>
<evidence type="ECO:0000256" key="1">
    <source>
        <dbReference type="SAM" id="Phobius"/>
    </source>
</evidence>
<accession>A0ABY2DKE2</accession>
<comment type="caution">
    <text evidence="2">The sequence shown here is derived from an EMBL/GenBank/DDBJ whole genome shotgun (WGS) entry which is preliminary data.</text>
</comment>
<name>A0ABY2DKE2_9ACTN</name>
<dbReference type="Proteomes" id="UP000295626">
    <property type="component" value="Unassembled WGS sequence"/>
</dbReference>
<organism evidence="2 3">
    <name type="scientific">Micromonospora fluostatini</name>
    <dbReference type="NCBI Taxonomy" id="1629071"/>
    <lineage>
        <taxon>Bacteria</taxon>
        <taxon>Bacillati</taxon>
        <taxon>Actinomycetota</taxon>
        <taxon>Actinomycetes</taxon>
        <taxon>Micromonosporales</taxon>
        <taxon>Micromonosporaceae</taxon>
        <taxon>Micromonospora</taxon>
    </lineage>
</organism>
<evidence type="ECO:0000313" key="2">
    <source>
        <dbReference type="EMBL" id="TDB92809.1"/>
    </source>
</evidence>
<dbReference type="EMBL" id="SMKE01000446">
    <property type="protein sequence ID" value="TDB92809.1"/>
    <property type="molecule type" value="Genomic_DNA"/>
</dbReference>
<keyword evidence="1" id="KW-0812">Transmembrane</keyword>
<feature type="transmembrane region" description="Helical" evidence="1">
    <location>
        <begin position="135"/>
        <end position="153"/>
    </location>
</feature>
<keyword evidence="3" id="KW-1185">Reference proteome</keyword>
<proteinExistence type="predicted"/>
<dbReference type="PANTHER" id="PTHR35007:SF4">
    <property type="entry name" value="CONSERVED TRANSMEMBRANE PROTEIN-RELATED"/>
    <property type="match status" value="1"/>
</dbReference>
<gene>
    <name evidence="2" type="ORF">E1091_12550</name>
</gene>
<dbReference type="PANTHER" id="PTHR35007">
    <property type="entry name" value="INTEGRAL MEMBRANE PROTEIN-RELATED"/>
    <property type="match status" value="1"/>
</dbReference>
<keyword evidence="1" id="KW-0472">Membrane</keyword>
<keyword evidence="1" id="KW-1133">Transmembrane helix</keyword>
<feature type="transmembrane region" description="Helical" evidence="1">
    <location>
        <begin position="6"/>
        <end position="28"/>
    </location>
</feature>
<feature type="transmembrane region" description="Helical" evidence="1">
    <location>
        <begin position="159"/>
        <end position="184"/>
    </location>
</feature>
<evidence type="ECO:0008006" key="4">
    <source>
        <dbReference type="Google" id="ProtNLM"/>
    </source>
</evidence>
<reference evidence="2 3" key="1">
    <citation type="submission" date="2019-02" db="EMBL/GenBank/DDBJ databases">
        <title>Draft genome sequences of novel Actinobacteria.</title>
        <authorList>
            <person name="Sahin N."/>
            <person name="Ay H."/>
            <person name="Saygin H."/>
        </authorList>
    </citation>
    <scope>NUCLEOTIDE SEQUENCE [LARGE SCALE GENOMIC DNA]</scope>
    <source>
        <strain evidence="2 3">JCM 30529</strain>
    </source>
</reference>
<sequence>MTGLTGAVVGGVLAGPVAAVALAGYGLLGARALLRRRAARQADQARRRRLDQLCGLAADLRAGLPVPVAALPDPTGAAGGDADRVDRLTTAAVHLAERTGAPLAELLERIEADTRLGDRGLAAAAAQAAGARATAWLLAALPLGGIGLGYGIGVDPVAILLHTPVGAACTLLTVALQAIGLIWADKLTAMPGRAA</sequence>